<proteinExistence type="predicted"/>
<evidence type="ECO:0000256" key="1">
    <source>
        <dbReference type="SAM" id="Phobius"/>
    </source>
</evidence>
<dbReference type="EMBL" id="AZBU02000001">
    <property type="protein sequence ID" value="TMS39497.1"/>
    <property type="molecule type" value="Genomic_DNA"/>
</dbReference>
<name>A0A4U8V5Y3_STECR</name>
<protein>
    <submittedName>
        <fullName evidence="2">Uncharacterized protein</fullName>
    </submittedName>
</protein>
<keyword evidence="3" id="KW-1185">Reference proteome</keyword>
<gene>
    <name evidence="2" type="ORF">L596_006010</name>
</gene>
<evidence type="ECO:0000313" key="2">
    <source>
        <dbReference type="EMBL" id="TMS39497.1"/>
    </source>
</evidence>
<dbReference type="Proteomes" id="UP000298663">
    <property type="component" value="Chromosome X"/>
</dbReference>
<keyword evidence="1" id="KW-1133">Transmembrane helix</keyword>
<feature type="transmembrane region" description="Helical" evidence="1">
    <location>
        <begin position="58"/>
        <end position="75"/>
    </location>
</feature>
<reference evidence="2 3" key="2">
    <citation type="journal article" date="2019" name="G3 (Bethesda)">
        <title>Hybrid Assembly of the Genome of the Entomopathogenic Nematode Steinernema carpocapsae Identifies the X-Chromosome.</title>
        <authorList>
            <person name="Serra L."/>
            <person name="Macchietto M."/>
            <person name="Macias-Munoz A."/>
            <person name="McGill C.J."/>
            <person name="Rodriguez I.M."/>
            <person name="Rodriguez B."/>
            <person name="Murad R."/>
            <person name="Mortazavi A."/>
        </authorList>
    </citation>
    <scope>NUCLEOTIDE SEQUENCE [LARGE SCALE GENOMIC DNA]</scope>
    <source>
        <strain evidence="2 3">ALL</strain>
    </source>
</reference>
<dbReference type="EMBL" id="CM016762">
    <property type="protein sequence ID" value="TMS39497.1"/>
    <property type="molecule type" value="Genomic_DNA"/>
</dbReference>
<dbReference type="AlphaFoldDB" id="A0A4U8V5Y3"/>
<reference evidence="2 3" key="1">
    <citation type="journal article" date="2015" name="Genome Biol.">
        <title>Comparative genomics of Steinernema reveals deeply conserved gene regulatory networks.</title>
        <authorList>
            <person name="Dillman A.R."/>
            <person name="Macchietto M."/>
            <person name="Porter C.F."/>
            <person name="Rogers A."/>
            <person name="Williams B."/>
            <person name="Antoshechkin I."/>
            <person name="Lee M.M."/>
            <person name="Goodwin Z."/>
            <person name="Lu X."/>
            <person name="Lewis E.E."/>
            <person name="Goodrich-Blair H."/>
            <person name="Stock S.P."/>
            <person name="Adams B.J."/>
            <person name="Sternberg P.W."/>
            <person name="Mortazavi A."/>
        </authorList>
    </citation>
    <scope>NUCLEOTIDE SEQUENCE [LARGE SCALE GENOMIC DNA]</scope>
    <source>
        <strain evidence="2 3">ALL</strain>
    </source>
</reference>
<comment type="caution">
    <text evidence="2">The sequence shown here is derived from an EMBL/GenBank/DDBJ whole genome shotgun (WGS) entry which is preliminary data.</text>
</comment>
<organism evidence="2 3">
    <name type="scientific">Steinernema carpocapsae</name>
    <name type="common">Entomopathogenic nematode</name>
    <dbReference type="NCBI Taxonomy" id="34508"/>
    <lineage>
        <taxon>Eukaryota</taxon>
        <taxon>Metazoa</taxon>
        <taxon>Ecdysozoa</taxon>
        <taxon>Nematoda</taxon>
        <taxon>Chromadorea</taxon>
        <taxon>Rhabditida</taxon>
        <taxon>Tylenchina</taxon>
        <taxon>Panagrolaimomorpha</taxon>
        <taxon>Strongyloidoidea</taxon>
        <taxon>Steinernematidae</taxon>
        <taxon>Steinernema</taxon>
    </lineage>
</organism>
<evidence type="ECO:0000313" key="3">
    <source>
        <dbReference type="Proteomes" id="UP000298663"/>
    </source>
</evidence>
<keyword evidence="1" id="KW-0812">Transmembrane</keyword>
<accession>A0A4U8V5Y3</accession>
<keyword evidence="1" id="KW-0472">Membrane</keyword>
<sequence>MGTYKVSNRIEAKKEKVRKAESYLKKAKQDLKVEIEDFKREYVTKHQIESKLDKYPKAHVYVTLALLSFFLLSRIAESVVFFITIDIENLLIFAALPLVSENSRLETRVPLAAKCIGCGFPTLWILALLY</sequence>